<dbReference type="eggNOG" id="COG0438">
    <property type="taxonomic scope" value="Bacteria"/>
</dbReference>
<dbReference type="GO" id="GO:0016757">
    <property type="term" value="F:glycosyltransferase activity"/>
    <property type="evidence" value="ECO:0007669"/>
    <property type="project" value="UniProtKB-KW"/>
</dbReference>
<dbReference type="AlphaFoldDB" id="A0A0A0JEV6"/>
<keyword evidence="1" id="KW-0328">Glycosyltransferase</keyword>
<comment type="caution">
    <text evidence="4">The sequence shown here is derived from an EMBL/GenBank/DDBJ whole genome shotgun (WGS) entry which is preliminary data.</text>
</comment>
<sequence>MADASPGARARTLLGNLRVVATVAAQGLEDDPVRLALLGARRLPSTWRGPLADGLGAIGRRTGRVSPQVLGLFLADHADEARDLLDSGDGPADGLLGRELAVQLDAELPDDLPPRAAARARWQRGNVSAALAILEKAGSRSRAARRHHARLTSELEVLTPGHAISIPPRPAPDSTSARRGVSTDLAAHRVLHLLTNSLPWTQSGYALRSHSILRAQLATGTAAEAVTRLGYPVTVGRPWASPVDVVDDVTYHRLLPARHATTPGGRLAQTAELLADHAERFGADVLHTTTHFPNALVTRAAAEATGLPWVYETRGQLEKTWVASRPAYQREEAAASERFALWHARETELALAADHVAVLSETMRDDLAARGVPRERITVVPNAVDDTLLDPSLLCTPTEARARLGLPEDGVWVGTVTSVVGYEGLDYLVHAVAELRAGGHDVRCAIVGDGTSRPALLELVSSLGLTDSVVMPGRVPRERAADWHRALDIFAVPRRESEVTRTVTPLKPIEAMAFGRPVVASDLPALAEIVGAPGSGLLAAPDDPSSLADRIRELSDDADLRRTLGARGREFAATRTWQAMAGRYATIYDAIGRTT</sequence>
<dbReference type="EMBL" id="AVPK01000017">
    <property type="protein sequence ID" value="KGN35678.1"/>
    <property type="molecule type" value="Genomic_DNA"/>
</dbReference>
<proteinExistence type="predicted"/>
<evidence type="ECO:0000256" key="1">
    <source>
        <dbReference type="ARBA" id="ARBA00022676"/>
    </source>
</evidence>
<reference evidence="4 5" key="1">
    <citation type="submission" date="2013-08" db="EMBL/GenBank/DDBJ databases">
        <title>The genome sequence of Knoellia subterranea.</title>
        <authorList>
            <person name="Zhu W."/>
            <person name="Wang G."/>
        </authorList>
    </citation>
    <scope>NUCLEOTIDE SEQUENCE [LARGE SCALE GENOMIC DNA]</scope>
    <source>
        <strain evidence="4 5">KCTC 19937</strain>
    </source>
</reference>
<keyword evidence="2" id="KW-0808">Transferase</keyword>
<dbReference type="RefSeq" id="WP_035907485.1">
    <property type="nucleotide sequence ID" value="NZ_AVPK01000017.1"/>
</dbReference>
<name>A0A0A0JEV6_9MICO</name>
<evidence type="ECO:0000259" key="3">
    <source>
        <dbReference type="Pfam" id="PF13579"/>
    </source>
</evidence>
<evidence type="ECO:0000256" key="2">
    <source>
        <dbReference type="ARBA" id="ARBA00022679"/>
    </source>
</evidence>
<dbReference type="CDD" id="cd03801">
    <property type="entry name" value="GT4_PimA-like"/>
    <property type="match status" value="1"/>
</dbReference>
<keyword evidence="5" id="KW-1185">Reference proteome</keyword>
<dbReference type="PANTHER" id="PTHR12526">
    <property type="entry name" value="GLYCOSYLTRANSFERASE"/>
    <property type="match status" value="1"/>
</dbReference>
<gene>
    <name evidence="4" type="ORF">N803_06305</name>
</gene>
<evidence type="ECO:0000313" key="4">
    <source>
        <dbReference type="EMBL" id="KGN35678.1"/>
    </source>
</evidence>
<evidence type="ECO:0000313" key="5">
    <source>
        <dbReference type="Proteomes" id="UP000030011"/>
    </source>
</evidence>
<organism evidence="4 5">
    <name type="scientific">Knoellia subterranea KCTC 19937</name>
    <dbReference type="NCBI Taxonomy" id="1385521"/>
    <lineage>
        <taxon>Bacteria</taxon>
        <taxon>Bacillati</taxon>
        <taxon>Actinomycetota</taxon>
        <taxon>Actinomycetes</taxon>
        <taxon>Micrococcales</taxon>
        <taxon>Intrasporangiaceae</taxon>
        <taxon>Knoellia</taxon>
    </lineage>
</organism>
<protein>
    <recommendedName>
        <fullName evidence="3">Glycosyltransferase subfamily 4-like N-terminal domain-containing protein</fullName>
    </recommendedName>
</protein>
<dbReference type="Gene3D" id="3.40.50.2000">
    <property type="entry name" value="Glycogen Phosphorylase B"/>
    <property type="match status" value="2"/>
</dbReference>
<dbReference type="Pfam" id="PF13579">
    <property type="entry name" value="Glyco_trans_4_4"/>
    <property type="match status" value="1"/>
</dbReference>
<dbReference type="STRING" id="1385521.N803_06305"/>
<accession>A0A0A0JEV6</accession>
<dbReference type="Pfam" id="PF13692">
    <property type="entry name" value="Glyco_trans_1_4"/>
    <property type="match status" value="1"/>
</dbReference>
<dbReference type="OrthoDB" id="509705at2"/>
<dbReference type="InterPro" id="IPR028098">
    <property type="entry name" value="Glyco_trans_4-like_N"/>
</dbReference>
<dbReference type="SUPFAM" id="SSF53756">
    <property type="entry name" value="UDP-Glycosyltransferase/glycogen phosphorylase"/>
    <property type="match status" value="1"/>
</dbReference>
<dbReference type="Proteomes" id="UP000030011">
    <property type="component" value="Unassembled WGS sequence"/>
</dbReference>
<feature type="domain" description="Glycosyltransferase subfamily 4-like N-terminal" evidence="3">
    <location>
        <begin position="215"/>
        <end position="382"/>
    </location>
</feature>